<dbReference type="InterPro" id="IPR000222">
    <property type="entry name" value="PP2C_BS"/>
</dbReference>
<dbReference type="InterPro" id="IPR015655">
    <property type="entry name" value="PP2C"/>
</dbReference>
<evidence type="ECO:0000256" key="5">
    <source>
        <dbReference type="ARBA" id="ARBA00023136"/>
    </source>
</evidence>
<keyword evidence="4 6" id="KW-0904">Protein phosphatase</keyword>
<comment type="caution">
    <text evidence="9">The sequence shown here is derived from an EMBL/GenBank/DDBJ whole genome shotgun (WGS) entry which is preliminary data.</text>
</comment>
<dbReference type="CDD" id="cd00143">
    <property type="entry name" value="PP2Cc"/>
    <property type="match status" value="1"/>
</dbReference>
<dbReference type="Proteomes" id="UP000054937">
    <property type="component" value="Unassembled WGS sequence"/>
</dbReference>
<evidence type="ECO:0000256" key="6">
    <source>
        <dbReference type="RuleBase" id="RU003465"/>
    </source>
</evidence>
<keyword evidence="3 6" id="KW-0378">Hydrolase</keyword>
<dbReference type="OMA" id="NTVCEAD"/>
<comment type="similarity">
    <text evidence="6">Belongs to the PP2C family.</text>
</comment>
<evidence type="ECO:0000313" key="9">
    <source>
        <dbReference type="EMBL" id="KRX06350.1"/>
    </source>
</evidence>
<evidence type="ECO:0000256" key="2">
    <source>
        <dbReference type="ARBA" id="ARBA00022723"/>
    </source>
</evidence>
<dbReference type="GO" id="GO:0016020">
    <property type="term" value="C:membrane"/>
    <property type="evidence" value="ECO:0007669"/>
    <property type="project" value="UniProtKB-SubCell"/>
</dbReference>
<dbReference type="Gene3D" id="3.60.40.10">
    <property type="entry name" value="PPM-type phosphatase domain"/>
    <property type="match status" value="1"/>
</dbReference>
<feature type="domain" description="PPM-type phosphatase" evidence="8">
    <location>
        <begin position="185"/>
        <end position="467"/>
    </location>
</feature>
<evidence type="ECO:0000256" key="3">
    <source>
        <dbReference type="ARBA" id="ARBA00022801"/>
    </source>
</evidence>
<organism evidence="9 10">
    <name type="scientific">Pseudocohnilembus persalinus</name>
    <name type="common">Ciliate</name>
    <dbReference type="NCBI Taxonomy" id="266149"/>
    <lineage>
        <taxon>Eukaryota</taxon>
        <taxon>Sar</taxon>
        <taxon>Alveolata</taxon>
        <taxon>Ciliophora</taxon>
        <taxon>Intramacronucleata</taxon>
        <taxon>Oligohymenophorea</taxon>
        <taxon>Scuticociliatia</taxon>
        <taxon>Philasterida</taxon>
        <taxon>Pseudocohnilembidae</taxon>
        <taxon>Pseudocohnilembus</taxon>
    </lineage>
</organism>
<dbReference type="SUPFAM" id="SSF81606">
    <property type="entry name" value="PP2C-like"/>
    <property type="match status" value="1"/>
</dbReference>
<protein>
    <submittedName>
        <fullName evidence="9">Protein phosphatase 2C (PP2C)-like domain</fullName>
    </submittedName>
</protein>
<accession>A0A0V0QVV4</accession>
<dbReference type="EMBL" id="LDAU01000096">
    <property type="protein sequence ID" value="KRX06350.1"/>
    <property type="molecule type" value="Genomic_DNA"/>
</dbReference>
<feature type="region of interest" description="Disordered" evidence="7">
    <location>
        <begin position="111"/>
        <end position="175"/>
    </location>
</feature>
<evidence type="ECO:0000256" key="1">
    <source>
        <dbReference type="ARBA" id="ARBA00004170"/>
    </source>
</evidence>
<reference evidence="9 10" key="1">
    <citation type="journal article" date="2015" name="Sci. Rep.">
        <title>Genome of the facultative scuticociliatosis pathogen Pseudocohnilembus persalinus provides insight into its virulence through horizontal gene transfer.</title>
        <authorList>
            <person name="Xiong J."/>
            <person name="Wang G."/>
            <person name="Cheng J."/>
            <person name="Tian M."/>
            <person name="Pan X."/>
            <person name="Warren A."/>
            <person name="Jiang C."/>
            <person name="Yuan D."/>
            <person name="Miao W."/>
        </authorList>
    </citation>
    <scope>NUCLEOTIDE SEQUENCE [LARGE SCALE GENOMIC DNA]</scope>
    <source>
        <strain evidence="9">36N120E</strain>
    </source>
</reference>
<dbReference type="AlphaFoldDB" id="A0A0V0QVV4"/>
<evidence type="ECO:0000256" key="7">
    <source>
        <dbReference type="SAM" id="MobiDB-lite"/>
    </source>
</evidence>
<dbReference type="GO" id="GO:0046872">
    <property type="term" value="F:metal ion binding"/>
    <property type="evidence" value="ECO:0007669"/>
    <property type="project" value="UniProtKB-KW"/>
</dbReference>
<comment type="subcellular location">
    <subcellularLocation>
        <location evidence="1">Membrane</location>
        <topology evidence="1">Peripheral membrane protein</topology>
    </subcellularLocation>
</comment>
<evidence type="ECO:0000256" key="4">
    <source>
        <dbReference type="ARBA" id="ARBA00022912"/>
    </source>
</evidence>
<keyword evidence="10" id="KW-1185">Reference proteome</keyword>
<feature type="compositionally biased region" description="Low complexity" evidence="7">
    <location>
        <begin position="111"/>
        <end position="138"/>
    </location>
</feature>
<feature type="compositionally biased region" description="Polar residues" evidence="7">
    <location>
        <begin position="148"/>
        <end position="161"/>
    </location>
</feature>
<keyword evidence="2" id="KW-0479">Metal-binding</keyword>
<dbReference type="PANTHER" id="PTHR47992">
    <property type="entry name" value="PROTEIN PHOSPHATASE"/>
    <property type="match status" value="1"/>
</dbReference>
<dbReference type="PROSITE" id="PS01032">
    <property type="entry name" value="PPM_1"/>
    <property type="match status" value="1"/>
</dbReference>
<evidence type="ECO:0000259" key="8">
    <source>
        <dbReference type="PROSITE" id="PS51746"/>
    </source>
</evidence>
<dbReference type="InterPro" id="IPR001932">
    <property type="entry name" value="PPM-type_phosphatase-like_dom"/>
</dbReference>
<proteinExistence type="inferred from homology"/>
<dbReference type="OrthoDB" id="10264738at2759"/>
<dbReference type="GO" id="GO:0004722">
    <property type="term" value="F:protein serine/threonine phosphatase activity"/>
    <property type="evidence" value="ECO:0007669"/>
    <property type="project" value="InterPro"/>
</dbReference>
<dbReference type="PROSITE" id="PS51746">
    <property type="entry name" value="PPM_2"/>
    <property type="match status" value="1"/>
</dbReference>
<name>A0A0V0QVV4_PSEPJ</name>
<evidence type="ECO:0000313" key="10">
    <source>
        <dbReference type="Proteomes" id="UP000054937"/>
    </source>
</evidence>
<dbReference type="InterPro" id="IPR036457">
    <property type="entry name" value="PPM-type-like_dom_sf"/>
</dbReference>
<gene>
    <name evidence="9" type="ORF">PPERSA_04963</name>
</gene>
<dbReference type="Pfam" id="PF00481">
    <property type="entry name" value="PP2C"/>
    <property type="match status" value="1"/>
</dbReference>
<dbReference type="InParanoid" id="A0A0V0QVV4"/>
<keyword evidence="5" id="KW-0472">Membrane</keyword>
<dbReference type="SMART" id="SM00332">
    <property type="entry name" value="PP2Cc"/>
    <property type="match status" value="1"/>
</dbReference>
<sequence>MSQINNHYLQKKQNNSNYDENYSLLSQSLDYLQKEEDKINSDIDKFENSLILKEKKLAKLQNSQLNKMNDISQENINQTSKLKFEDKSSYLSQNLNDKMNNDKNNYNKSQFQKQHQNLEQQQQKQQQQVNKQDSNDNNLIQGKKQNDSNEIFTFNQLQDSSPQQKQNGQKPKNEKLKERQIKFAANSIAGINAQKQIKTNQDSFVLQPNLINDNYLHFFGVFDGHGNHGHQVSGLIKQCIVKNLKKQFQKVLSNSNKQPNKYYTPQEIQNIFKSSIQQTSTYLERSTVDTYASGSTFLGILVDFYNNKIYSGNIGDSIALLGQKLNQKTDKMDIQQLIVEHKPSNQSEKQRIIESGGRVHCQKDIFGNPVGPLRVWLSNQDYPGLAMTRSIGDTCGAKAGIISEPEIQQYNIDRLNQNLIIMGSDGLFDYLDNQQAFESIQKLVDDNQIISAAEKLQNEAIEQWKKR</sequence>